<accession>A0A1G9CAM2</accession>
<dbReference type="OrthoDB" id="2706506at2"/>
<organism evidence="1 2">
    <name type="scientific">Paenibacillus typhae</name>
    <dbReference type="NCBI Taxonomy" id="1174501"/>
    <lineage>
        <taxon>Bacteria</taxon>
        <taxon>Bacillati</taxon>
        <taxon>Bacillota</taxon>
        <taxon>Bacilli</taxon>
        <taxon>Bacillales</taxon>
        <taxon>Paenibacillaceae</taxon>
        <taxon>Paenibacillus</taxon>
    </lineage>
</organism>
<reference evidence="2" key="1">
    <citation type="submission" date="2016-10" db="EMBL/GenBank/DDBJ databases">
        <authorList>
            <person name="Varghese N."/>
            <person name="Submissions S."/>
        </authorList>
    </citation>
    <scope>NUCLEOTIDE SEQUENCE [LARGE SCALE GENOMIC DNA]</scope>
    <source>
        <strain evidence="2">CGMCC 1.11012</strain>
    </source>
</reference>
<name>A0A1G9CAM2_9BACL</name>
<dbReference type="RefSeq" id="WP_090718543.1">
    <property type="nucleotide sequence ID" value="NZ_CBCSKY010000064.1"/>
</dbReference>
<dbReference type="EMBL" id="FNDX01000043">
    <property type="protein sequence ID" value="SDK48720.1"/>
    <property type="molecule type" value="Genomic_DNA"/>
</dbReference>
<keyword evidence="2" id="KW-1185">Reference proteome</keyword>
<evidence type="ECO:0000313" key="2">
    <source>
        <dbReference type="Proteomes" id="UP000199050"/>
    </source>
</evidence>
<dbReference type="Proteomes" id="UP000199050">
    <property type="component" value="Unassembled WGS sequence"/>
</dbReference>
<sequence length="124" mass="13852">MPDEQRKSYFVSVTHGLIQDVPGESGEFEVRVTPDELTVLQELLDNLASGDEYAFRRAAVPYKSADHDDAADQFDDGTIRLYRYLYQVGSGDTQQTIRQLGVLPKLENTGYEDKGYDGGSPTNK</sequence>
<dbReference type="AlphaFoldDB" id="A0A1G9CAM2"/>
<protein>
    <submittedName>
        <fullName evidence="1">Uncharacterized protein</fullName>
    </submittedName>
</protein>
<proteinExistence type="predicted"/>
<evidence type="ECO:0000313" key="1">
    <source>
        <dbReference type="EMBL" id="SDK48720.1"/>
    </source>
</evidence>
<gene>
    <name evidence="1" type="ORF">SAMN05216192_14339</name>
</gene>
<dbReference type="STRING" id="1174501.SAMN05216192_14339"/>